<organism evidence="2">
    <name type="scientific">Siphoviridae sp. ct9mC1</name>
    <dbReference type="NCBI Taxonomy" id="2827794"/>
    <lineage>
        <taxon>Viruses</taxon>
        <taxon>Duplodnaviria</taxon>
        <taxon>Heunggongvirae</taxon>
        <taxon>Uroviricota</taxon>
        <taxon>Caudoviricetes</taxon>
    </lineage>
</organism>
<reference evidence="2" key="1">
    <citation type="journal article" date="2021" name="Proc. Natl. Acad. Sci. U.S.A.">
        <title>A Catalog of Tens of Thousands of Viruses from Human Metagenomes Reveals Hidden Associations with Chronic Diseases.</title>
        <authorList>
            <person name="Tisza M.J."/>
            <person name="Buck C.B."/>
        </authorList>
    </citation>
    <scope>NUCLEOTIDE SEQUENCE</scope>
    <source>
        <strain evidence="2">Ct9mC1</strain>
    </source>
</reference>
<sequence>MGAGYHGGFGSTNGAKKQGGTGTQAQRPKTVILLLDYLQGPIWKSDSRTGKPLTGINIIDNDVELPSLNFECCQLYSSCYHIDSQGHENRIDREKLRNNKNQILYLLDAVKKRLESINDGSYVVKDLASEKIRNI</sequence>
<evidence type="ECO:0000256" key="1">
    <source>
        <dbReference type="SAM" id="MobiDB-lite"/>
    </source>
</evidence>
<accession>A0A8S5SET9</accession>
<feature type="compositionally biased region" description="Gly residues" evidence="1">
    <location>
        <begin position="1"/>
        <end position="22"/>
    </location>
</feature>
<name>A0A8S5SET9_9CAUD</name>
<dbReference type="EMBL" id="BK032583">
    <property type="protein sequence ID" value="DAF49513.1"/>
    <property type="molecule type" value="Genomic_DNA"/>
</dbReference>
<proteinExistence type="predicted"/>
<feature type="region of interest" description="Disordered" evidence="1">
    <location>
        <begin position="1"/>
        <end position="25"/>
    </location>
</feature>
<protein>
    <submittedName>
        <fullName evidence="2">Uncharacterized protein</fullName>
    </submittedName>
</protein>
<evidence type="ECO:0000313" key="2">
    <source>
        <dbReference type="EMBL" id="DAF49513.1"/>
    </source>
</evidence>